<dbReference type="HOGENOM" id="CLU_2442228_0_0_1"/>
<sequence>MLIHYTFYLVCPAISSSRYNNWTTFPMHTSSVHQCSKTFGNTQSISCPTTAIYVDHSKCIVAYQRRCRPELVALGSYGDRSHRFRLSLEE</sequence>
<dbReference type="InParanoid" id="F8QIY7"/>
<organism evidence="2">
    <name type="scientific">Serpula lacrymans var. lacrymans (strain S7.3)</name>
    <name type="common">Dry rot fungus</name>
    <dbReference type="NCBI Taxonomy" id="936435"/>
    <lineage>
        <taxon>Eukaryota</taxon>
        <taxon>Fungi</taxon>
        <taxon>Dikarya</taxon>
        <taxon>Basidiomycota</taxon>
        <taxon>Agaricomycotina</taxon>
        <taxon>Agaricomycetes</taxon>
        <taxon>Agaricomycetidae</taxon>
        <taxon>Boletales</taxon>
        <taxon>Coniophorineae</taxon>
        <taxon>Serpulaceae</taxon>
        <taxon>Serpula</taxon>
    </lineage>
</organism>
<dbReference type="Proteomes" id="UP000008063">
    <property type="component" value="Unassembled WGS sequence"/>
</dbReference>
<dbReference type="AlphaFoldDB" id="F8QIY7"/>
<evidence type="ECO:0000313" key="2">
    <source>
        <dbReference type="Proteomes" id="UP000008063"/>
    </source>
</evidence>
<protein>
    <submittedName>
        <fullName evidence="1">Uncharacterized protein</fullName>
    </submittedName>
</protein>
<gene>
    <name evidence="1" type="ORF">SERLA73DRAFT_192085</name>
</gene>
<accession>F8QIY7</accession>
<evidence type="ECO:0000313" key="1">
    <source>
        <dbReference type="EMBL" id="EGN91732.1"/>
    </source>
</evidence>
<keyword evidence="2" id="KW-1185">Reference proteome</keyword>
<dbReference type="EMBL" id="GL945538">
    <property type="protein sequence ID" value="EGN91732.1"/>
    <property type="molecule type" value="Genomic_DNA"/>
</dbReference>
<reference evidence="2" key="1">
    <citation type="journal article" date="2011" name="Science">
        <title>The plant cell wall-decomposing machinery underlies the functional diversity of forest fungi.</title>
        <authorList>
            <person name="Eastwood D.C."/>
            <person name="Floudas D."/>
            <person name="Binder M."/>
            <person name="Majcherczyk A."/>
            <person name="Schneider P."/>
            <person name="Aerts A."/>
            <person name="Asiegbu F.O."/>
            <person name="Baker S.E."/>
            <person name="Barry K."/>
            <person name="Bendiksby M."/>
            <person name="Blumentritt M."/>
            <person name="Coutinho P.M."/>
            <person name="Cullen D."/>
            <person name="de Vries R.P."/>
            <person name="Gathman A."/>
            <person name="Goodell B."/>
            <person name="Henrissat B."/>
            <person name="Ihrmark K."/>
            <person name="Kauserud H."/>
            <person name="Kohler A."/>
            <person name="LaButti K."/>
            <person name="Lapidus A."/>
            <person name="Lavin J.L."/>
            <person name="Lee Y.-H."/>
            <person name="Lindquist E."/>
            <person name="Lilly W."/>
            <person name="Lucas S."/>
            <person name="Morin E."/>
            <person name="Murat C."/>
            <person name="Oguiza J.A."/>
            <person name="Park J."/>
            <person name="Pisabarro A.G."/>
            <person name="Riley R."/>
            <person name="Rosling A."/>
            <person name="Salamov A."/>
            <person name="Schmidt O."/>
            <person name="Schmutz J."/>
            <person name="Skrede I."/>
            <person name="Stenlid J."/>
            <person name="Wiebenga A."/>
            <person name="Xie X."/>
            <person name="Kuees U."/>
            <person name="Hibbett D.S."/>
            <person name="Hoffmeister D."/>
            <person name="Hoegberg N."/>
            <person name="Martin F."/>
            <person name="Grigoriev I.V."/>
            <person name="Watkinson S.C."/>
        </authorList>
    </citation>
    <scope>NUCLEOTIDE SEQUENCE [LARGE SCALE GENOMIC DNA]</scope>
    <source>
        <strain evidence="2">strain S7.3</strain>
    </source>
</reference>
<proteinExistence type="predicted"/>
<name>F8QIY7_SERL3</name>